<dbReference type="InterPro" id="IPR011042">
    <property type="entry name" value="6-blade_b-propeller_TolB-like"/>
</dbReference>
<evidence type="ECO:0000259" key="3">
    <source>
        <dbReference type="Pfam" id="PF07995"/>
    </source>
</evidence>
<feature type="domain" description="Glucose/Sorbosone dehydrogenase" evidence="3">
    <location>
        <begin position="67"/>
        <end position="367"/>
    </location>
</feature>
<reference evidence="4 5" key="1">
    <citation type="submission" date="2021-10" db="EMBL/GenBank/DDBJ databases">
        <title>Streptomyces sp. strain SMC 277, a novel streptomycete isolated from soil.</title>
        <authorList>
            <person name="Chanama M."/>
        </authorList>
    </citation>
    <scope>NUCLEOTIDE SEQUENCE [LARGE SCALE GENOMIC DNA]</scope>
    <source>
        <strain evidence="4 5">SMC 277</strain>
    </source>
</reference>
<feature type="chain" id="PRO_5046072835" evidence="2">
    <location>
        <begin position="22"/>
        <end position="383"/>
    </location>
</feature>
<organism evidence="4 5">
    <name type="scientific">Streptomyces antimicrobicus</name>
    <dbReference type="NCBI Taxonomy" id="2883108"/>
    <lineage>
        <taxon>Bacteria</taxon>
        <taxon>Bacillati</taxon>
        <taxon>Actinomycetota</taxon>
        <taxon>Actinomycetes</taxon>
        <taxon>Kitasatosporales</taxon>
        <taxon>Streptomycetaceae</taxon>
        <taxon>Streptomyces</taxon>
    </lineage>
</organism>
<feature type="signal peptide" evidence="2">
    <location>
        <begin position="1"/>
        <end position="21"/>
    </location>
</feature>
<evidence type="ECO:0000256" key="1">
    <source>
        <dbReference type="SAM" id="MobiDB-lite"/>
    </source>
</evidence>
<gene>
    <name evidence="4" type="ORF">LG632_26675</name>
</gene>
<evidence type="ECO:0000313" key="5">
    <source>
        <dbReference type="Proteomes" id="UP001199054"/>
    </source>
</evidence>
<keyword evidence="2" id="KW-0732">Signal</keyword>
<evidence type="ECO:0000313" key="4">
    <source>
        <dbReference type="EMBL" id="MCB5182929.1"/>
    </source>
</evidence>
<feature type="compositionally biased region" description="Low complexity" evidence="1">
    <location>
        <begin position="29"/>
        <end position="53"/>
    </location>
</feature>
<dbReference type="Proteomes" id="UP001199054">
    <property type="component" value="Unassembled WGS sequence"/>
</dbReference>
<dbReference type="InterPro" id="IPR011041">
    <property type="entry name" value="Quinoprot_gluc/sorb_DH_b-prop"/>
</dbReference>
<dbReference type="RefSeq" id="WP_226730105.1">
    <property type="nucleotide sequence ID" value="NZ_JAJAUY010000160.1"/>
</dbReference>
<dbReference type="InterPro" id="IPR012938">
    <property type="entry name" value="Glc/Sorbosone_DH"/>
</dbReference>
<comment type="caution">
    <text evidence="4">The sequence shown here is derived from an EMBL/GenBank/DDBJ whole genome shotgun (WGS) entry which is preliminary data.</text>
</comment>
<accession>A0ABS8BE52</accession>
<dbReference type="SUPFAM" id="SSF50952">
    <property type="entry name" value="Soluble quinoprotein glucose dehydrogenase"/>
    <property type="match status" value="1"/>
</dbReference>
<evidence type="ECO:0000256" key="2">
    <source>
        <dbReference type="SAM" id="SignalP"/>
    </source>
</evidence>
<sequence>MAVAVALAACGVLLAAGCSGAAGSGAGTGAPPTGSAAPPGSPSGSPAASGPPAKGSVTVSGEVAKGLESPWGVAPLPDGDLLVASRDRGTVSRVDAQTGAVTRIGEVPGVAPGGEGGLLGLALSPTYASDKQVYVYFTTASDNRIARMRYDERRPAGQQLDEPDTVFRGIPKGLVHNGGRIAFGPDKMLYVGTGETGDTGLAQDRSSLGGKILRMTPDGRPAPGNPQAGSVVYSFGHRNVQGLAWDKDRRLWAAEFGQNTWDELNLIEPGGNYGWPEAEGKAAKPGFKDPVAQWRTDEASPSGIAWAEGSIWMAALKGERLWRVPLDGTRPVADPEAFLTGTYGRLRSVIALGGDKLLLITSETDGRGSPTQTDDRILTLTVR</sequence>
<dbReference type="Gene3D" id="2.120.10.30">
    <property type="entry name" value="TolB, C-terminal domain"/>
    <property type="match status" value="1"/>
</dbReference>
<feature type="region of interest" description="Disordered" evidence="1">
    <location>
        <begin position="23"/>
        <end position="59"/>
    </location>
</feature>
<proteinExistence type="predicted"/>
<dbReference type="PANTHER" id="PTHR19328">
    <property type="entry name" value="HEDGEHOG-INTERACTING PROTEIN"/>
    <property type="match status" value="1"/>
</dbReference>
<dbReference type="Pfam" id="PF07995">
    <property type="entry name" value="GSDH"/>
    <property type="match status" value="1"/>
</dbReference>
<dbReference type="EMBL" id="JAJAUY010000160">
    <property type="protein sequence ID" value="MCB5182929.1"/>
    <property type="molecule type" value="Genomic_DNA"/>
</dbReference>
<dbReference type="PANTHER" id="PTHR19328:SF13">
    <property type="entry name" value="HIPL1 PROTEIN"/>
    <property type="match status" value="1"/>
</dbReference>
<protein>
    <submittedName>
        <fullName evidence="4">PQQ-dependent sugar dehydrogenase</fullName>
    </submittedName>
</protein>
<keyword evidence="5" id="KW-1185">Reference proteome</keyword>
<name>A0ABS8BE52_9ACTN</name>